<accession>A0ACB7XKR5</accession>
<comment type="caution">
    <text evidence="1">The sequence shown here is derived from an EMBL/GenBank/DDBJ whole genome shotgun (WGS) entry which is preliminary data.</text>
</comment>
<proteinExistence type="predicted"/>
<organism evidence="1 2">
    <name type="scientific">Vaccinium darrowii</name>
    <dbReference type="NCBI Taxonomy" id="229202"/>
    <lineage>
        <taxon>Eukaryota</taxon>
        <taxon>Viridiplantae</taxon>
        <taxon>Streptophyta</taxon>
        <taxon>Embryophyta</taxon>
        <taxon>Tracheophyta</taxon>
        <taxon>Spermatophyta</taxon>
        <taxon>Magnoliopsida</taxon>
        <taxon>eudicotyledons</taxon>
        <taxon>Gunneridae</taxon>
        <taxon>Pentapetalae</taxon>
        <taxon>asterids</taxon>
        <taxon>Ericales</taxon>
        <taxon>Ericaceae</taxon>
        <taxon>Vaccinioideae</taxon>
        <taxon>Vaccinieae</taxon>
        <taxon>Vaccinium</taxon>
    </lineage>
</organism>
<gene>
    <name evidence="1" type="ORF">Vadar_028440</name>
</gene>
<name>A0ACB7XKR5_9ERIC</name>
<dbReference type="EMBL" id="CM037160">
    <property type="protein sequence ID" value="KAH7841325.1"/>
    <property type="molecule type" value="Genomic_DNA"/>
</dbReference>
<evidence type="ECO:0000313" key="1">
    <source>
        <dbReference type="EMBL" id="KAH7841325.1"/>
    </source>
</evidence>
<dbReference type="Proteomes" id="UP000828048">
    <property type="component" value="Chromosome 10"/>
</dbReference>
<sequence length="126" mass="14816">MLIPHEELLLRTKLKIDETDEFRELFNSQLLFSVVNKLLDGSIERKNGDVPQSMAFLLKKVVQEIERWVSTQAENFQKQNNLYKIHKEKCKPRVRVLETLTSGLSEENEVVMNQLWRTKVQFLSLG</sequence>
<keyword evidence="2" id="KW-1185">Reference proteome</keyword>
<protein>
    <submittedName>
        <fullName evidence="1">Uncharacterized protein</fullName>
    </submittedName>
</protein>
<evidence type="ECO:0000313" key="2">
    <source>
        <dbReference type="Proteomes" id="UP000828048"/>
    </source>
</evidence>
<reference evidence="1 2" key="1">
    <citation type="journal article" date="2021" name="Hortic Res">
        <title>High-quality reference genome and annotation aids understanding of berry development for evergreen blueberry (Vaccinium darrowii).</title>
        <authorList>
            <person name="Yu J."/>
            <person name="Hulse-Kemp A.M."/>
            <person name="Babiker E."/>
            <person name="Staton M."/>
        </authorList>
    </citation>
    <scope>NUCLEOTIDE SEQUENCE [LARGE SCALE GENOMIC DNA]</scope>
    <source>
        <strain evidence="2">cv. NJ 8807/NJ 8810</strain>
        <tissue evidence="1">Young leaf</tissue>
    </source>
</reference>